<evidence type="ECO:0000259" key="8">
    <source>
        <dbReference type="PROSITE" id="PS50112"/>
    </source>
</evidence>
<evidence type="ECO:0000256" key="1">
    <source>
        <dbReference type="ARBA" id="ARBA00000085"/>
    </source>
</evidence>
<dbReference type="CDD" id="cd00130">
    <property type="entry name" value="PAS"/>
    <property type="match status" value="1"/>
</dbReference>
<dbReference type="InterPro" id="IPR000700">
    <property type="entry name" value="PAS-assoc_C"/>
</dbReference>
<evidence type="ECO:0000259" key="6">
    <source>
        <dbReference type="PROSITE" id="PS50109"/>
    </source>
</evidence>
<keyword evidence="3 4" id="KW-0597">Phosphoprotein</keyword>
<evidence type="ECO:0000256" key="5">
    <source>
        <dbReference type="SAM" id="MobiDB-lite"/>
    </source>
</evidence>
<evidence type="ECO:0000259" key="9">
    <source>
        <dbReference type="PROSITE" id="PS50113"/>
    </source>
</evidence>
<feature type="domain" description="Histidine kinase" evidence="6">
    <location>
        <begin position="172"/>
        <end position="395"/>
    </location>
</feature>
<dbReference type="PROSITE" id="PS50113">
    <property type="entry name" value="PAC"/>
    <property type="match status" value="1"/>
</dbReference>
<dbReference type="InterPro" id="IPR001789">
    <property type="entry name" value="Sig_transdc_resp-reg_receiver"/>
</dbReference>
<dbReference type="Gene3D" id="3.30.565.10">
    <property type="entry name" value="Histidine kinase-like ATPase, C-terminal domain"/>
    <property type="match status" value="1"/>
</dbReference>
<dbReference type="GO" id="GO:0000155">
    <property type="term" value="F:phosphorelay sensor kinase activity"/>
    <property type="evidence" value="ECO:0007669"/>
    <property type="project" value="InterPro"/>
</dbReference>
<dbReference type="InterPro" id="IPR035965">
    <property type="entry name" value="PAS-like_dom_sf"/>
</dbReference>
<dbReference type="SMART" id="SM00448">
    <property type="entry name" value="REC"/>
    <property type="match status" value="1"/>
</dbReference>
<dbReference type="Gene3D" id="3.30.450.20">
    <property type="entry name" value="PAS domain"/>
    <property type="match status" value="1"/>
</dbReference>
<dbReference type="Gene3D" id="3.40.50.2300">
    <property type="match status" value="1"/>
</dbReference>
<evidence type="ECO:0000256" key="4">
    <source>
        <dbReference type="PROSITE-ProRule" id="PRU00169"/>
    </source>
</evidence>
<name>A0A4R6FZB1_9SPHN</name>
<dbReference type="InterPro" id="IPR036097">
    <property type="entry name" value="HisK_dim/P_sf"/>
</dbReference>
<dbReference type="Proteomes" id="UP000295493">
    <property type="component" value="Unassembled WGS sequence"/>
</dbReference>
<evidence type="ECO:0000256" key="2">
    <source>
        <dbReference type="ARBA" id="ARBA00012438"/>
    </source>
</evidence>
<comment type="caution">
    <text evidence="10">The sequence shown here is derived from an EMBL/GenBank/DDBJ whole genome shotgun (WGS) entry which is preliminary data.</text>
</comment>
<dbReference type="PROSITE" id="PS50112">
    <property type="entry name" value="PAS"/>
    <property type="match status" value="1"/>
</dbReference>
<dbReference type="Gene3D" id="1.10.287.130">
    <property type="match status" value="1"/>
</dbReference>
<dbReference type="NCBIfam" id="TIGR00229">
    <property type="entry name" value="sensory_box"/>
    <property type="match status" value="1"/>
</dbReference>
<proteinExistence type="predicted"/>
<dbReference type="AlphaFoldDB" id="A0A4R6FZB1"/>
<feature type="region of interest" description="Disordered" evidence="5">
    <location>
        <begin position="1"/>
        <end position="25"/>
    </location>
</feature>
<dbReference type="InterPro" id="IPR001610">
    <property type="entry name" value="PAC"/>
</dbReference>
<feature type="domain" description="PAC" evidence="9">
    <location>
        <begin position="105"/>
        <end position="159"/>
    </location>
</feature>
<organism evidence="10 11">
    <name type="scientific">Stakelama pacifica</name>
    <dbReference type="NCBI Taxonomy" id="517720"/>
    <lineage>
        <taxon>Bacteria</taxon>
        <taxon>Pseudomonadati</taxon>
        <taxon>Pseudomonadota</taxon>
        <taxon>Alphaproteobacteria</taxon>
        <taxon>Sphingomonadales</taxon>
        <taxon>Sphingomonadaceae</taxon>
        <taxon>Stakelama</taxon>
    </lineage>
</organism>
<evidence type="ECO:0000313" key="11">
    <source>
        <dbReference type="Proteomes" id="UP000295493"/>
    </source>
</evidence>
<feature type="domain" description="Response regulatory" evidence="7">
    <location>
        <begin position="414"/>
        <end position="527"/>
    </location>
</feature>
<dbReference type="SUPFAM" id="SSF52172">
    <property type="entry name" value="CheY-like"/>
    <property type="match status" value="1"/>
</dbReference>
<protein>
    <recommendedName>
        <fullName evidence="2">histidine kinase</fullName>
        <ecNumber evidence="2">2.7.13.3</ecNumber>
    </recommendedName>
</protein>
<dbReference type="NCBIfam" id="NF010076">
    <property type="entry name" value="PRK13557.1"/>
    <property type="match status" value="1"/>
</dbReference>
<dbReference type="SMART" id="SM00091">
    <property type="entry name" value="PAS"/>
    <property type="match status" value="1"/>
</dbReference>
<dbReference type="SMART" id="SM00086">
    <property type="entry name" value="PAC"/>
    <property type="match status" value="1"/>
</dbReference>
<dbReference type="SUPFAM" id="SSF55785">
    <property type="entry name" value="PYP-like sensor domain (PAS domain)"/>
    <property type="match status" value="1"/>
</dbReference>
<sequence>MSEDRETPLKAQPEIPPAPHIADDTMPGEARADIFFAAVKTTRMPMIVTDPHREDNPIIFCNAAFERMTGYKQSEIVGSNCRFLQGPETDKDSIGLVRDAIARKEEVAVEILNYRKNGSTFWNALFVSPVFGDNGDLLYYFGSQLDISRRKEAEEALHQAQKMEAVGKLTGGIAHDFNNLLQVILGYVDLLESRVDDSNRAARRAIEAIGTAADRGAKLTQQLLAFARKQELRDRLLNLNTLIGDFRPIIDRNLGDGVEVRTDLADDLWNCRLDPVQCEMALLNILSNARDAMHGKGVVQMKTENLVSTEEEPLAAGLAPGEYACLSIQDQGDGIAEETIDRIFDPFFSTKEVGQGTGLGLSMVYGFVRQSGGGVEARNVPDGGARFALYFPRARGMVEADHVQLIHEGGGGEHILMVEDQPEVAELGKAILEDLGYSVTHVSSASKAYDLLQHKRDFALLFTDIVMPGGMSGVELARQVRQMIPSLPILLTTGYSDRALDEDSRSFELVRKPYRRADLSGKIRALLEGPNGIA</sequence>
<feature type="domain" description="PAS" evidence="8">
    <location>
        <begin position="31"/>
        <end position="104"/>
    </location>
</feature>
<dbReference type="InterPro" id="IPR003594">
    <property type="entry name" value="HATPase_dom"/>
</dbReference>
<comment type="catalytic activity">
    <reaction evidence="1">
        <text>ATP + protein L-histidine = ADP + protein N-phospho-L-histidine.</text>
        <dbReference type="EC" id="2.7.13.3"/>
    </reaction>
</comment>
<dbReference type="Pfam" id="PF13426">
    <property type="entry name" value="PAS_9"/>
    <property type="match status" value="1"/>
</dbReference>
<dbReference type="OrthoDB" id="9796100at2"/>
<accession>A0A4R6FZB1</accession>
<feature type="modified residue" description="4-aspartylphosphate" evidence="4">
    <location>
        <position position="464"/>
    </location>
</feature>
<dbReference type="Pfam" id="PF00072">
    <property type="entry name" value="Response_reg"/>
    <property type="match status" value="1"/>
</dbReference>
<dbReference type="InterPro" id="IPR004358">
    <property type="entry name" value="Sig_transdc_His_kin-like_C"/>
</dbReference>
<dbReference type="PRINTS" id="PR00344">
    <property type="entry name" value="BCTRLSENSOR"/>
</dbReference>
<dbReference type="PROSITE" id="PS50109">
    <property type="entry name" value="HIS_KIN"/>
    <property type="match status" value="1"/>
</dbReference>
<dbReference type="SMART" id="SM00388">
    <property type="entry name" value="HisKA"/>
    <property type="match status" value="1"/>
</dbReference>
<dbReference type="Pfam" id="PF00512">
    <property type="entry name" value="HisKA"/>
    <property type="match status" value="1"/>
</dbReference>
<dbReference type="EC" id="2.7.13.3" evidence="2"/>
<keyword evidence="11" id="KW-1185">Reference proteome</keyword>
<dbReference type="SUPFAM" id="SSF47384">
    <property type="entry name" value="Homodimeric domain of signal transducing histidine kinase"/>
    <property type="match status" value="1"/>
</dbReference>
<dbReference type="EMBL" id="SNWD01000001">
    <property type="protein sequence ID" value="TDN86485.1"/>
    <property type="molecule type" value="Genomic_DNA"/>
</dbReference>
<reference evidence="10 11" key="1">
    <citation type="submission" date="2019-03" db="EMBL/GenBank/DDBJ databases">
        <title>Genomic Encyclopedia of Type Strains, Phase IV (KMG-IV): sequencing the most valuable type-strain genomes for metagenomic binning, comparative biology and taxonomic classification.</title>
        <authorList>
            <person name="Goeker M."/>
        </authorList>
    </citation>
    <scope>NUCLEOTIDE SEQUENCE [LARGE SCALE GENOMIC DNA]</scope>
    <source>
        <strain evidence="10 11">DSM 25059</strain>
    </source>
</reference>
<dbReference type="SMART" id="SM00387">
    <property type="entry name" value="HATPase_c"/>
    <property type="match status" value="1"/>
</dbReference>
<evidence type="ECO:0000259" key="7">
    <source>
        <dbReference type="PROSITE" id="PS50110"/>
    </source>
</evidence>
<dbReference type="InterPro" id="IPR005467">
    <property type="entry name" value="His_kinase_dom"/>
</dbReference>
<gene>
    <name evidence="10" type="ORF">EV664_10155</name>
</gene>
<evidence type="ECO:0000256" key="3">
    <source>
        <dbReference type="ARBA" id="ARBA00022553"/>
    </source>
</evidence>
<dbReference type="InterPro" id="IPR011006">
    <property type="entry name" value="CheY-like_superfamily"/>
</dbReference>
<dbReference type="PANTHER" id="PTHR43065:SF42">
    <property type="entry name" value="TWO-COMPONENT SENSOR PPRA"/>
    <property type="match status" value="1"/>
</dbReference>
<dbReference type="InterPro" id="IPR003661">
    <property type="entry name" value="HisK_dim/P_dom"/>
</dbReference>
<dbReference type="CDD" id="cd00082">
    <property type="entry name" value="HisKA"/>
    <property type="match status" value="1"/>
</dbReference>
<evidence type="ECO:0000313" key="10">
    <source>
        <dbReference type="EMBL" id="TDN86485.1"/>
    </source>
</evidence>
<dbReference type="PANTHER" id="PTHR43065">
    <property type="entry name" value="SENSOR HISTIDINE KINASE"/>
    <property type="match status" value="1"/>
</dbReference>
<dbReference type="SUPFAM" id="SSF55874">
    <property type="entry name" value="ATPase domain of HSP90 chaperone/DNA topoisomerase II/histidine kinase"/>
    <property type="match status" value="1"/>
</dbReference>
<dbReference type="InterPro" id="IPR036890">
    <property type="entry name" value="HATPase_C_sf"/>
</dbReference>
<dbReference type="PROSITE" id="PS50110">
    <property type="entry name" value="RESPONSE_REGULATORY"/>
    <property type="match status" value="1"/>
</dbReference>
<dbReference type="InterPro" id="IPR000014">
    <property type="entry name" value="PAS"/>
</dbReference>
<dbReference type="Pfam" id="PF02518">
    <property type="entry name" value="HATPase_c"/>
    <property type="match status" value="1"/>
</dbReference>